<evidence type="ECO:0000256" key="4">
    <source>
        <dbReference type="ARBA" id="ARBA00022840"/>
    </source>
</evidence>
<accession>I4DJJ0</accession>
<dbReference type="GO" id="GO:0044539">
    <property type="term" value="P:long-chain fatty acid import into cell"/>
    <property type="evidence" value="ECO:0007669"/>
    <property type="project" value="TreeGrafter"/>
</dbReference>
<name>I4DJJ0_PAPXU</name>
<keyword evidence="4" id="KW-0067">ATP-binding</keyword>
<protein>
    <recommendedName>
        <fullName evidence="6">Long-chain fatty acid transport protein 4</fullName>
    </recommendedName>
</protein>
<dbReference type="AlphaFoldDB" id="I4DJJ0"/>
<evidence type="ECO:0000256" key="1">
    <source>
        <dbReference type="ARBA" id="ARBA00006432"/>
    </source>
</evidence>
<dbReference type="GO" id="GO:0005886">
    <property type="term" value="C:plasma membrane"/>
    <property type="evidence" value="ECO:0007669"/>
    <property type="project" value="TreeGrafter"/>
</dbReference>
<comment type="similarity">
    <text evidence="1">Belongs to the ATP-dependent AMP-binding enzyme family.</text>
</comment>
<dbReference type="EMBL" id="AK401458">
    <property type="protein sequence ID" value="BAM18080.1"/>
    <property type="molecule type" value="mRNA"/>
</dbReference>
<evidence type="ECO:0008006" key="6">
    <source>
        <dbReference type="Google" id="ProtNLM"/>
    </source>
</evidence>
<sequence>MCGIVDTDGSLDLERLVKDMARDLPKYARPVFLRVMDSLDMTGTFKLKKVDLQKEGYDPSIIKDKIYYLDPKSEKYISLSPDEYEKIKTGQIRL</sequence>
<keyword evidence="2" id="KW-0436">Ligase</keyword>
<evidence type="ECO:0000256" key="2">
    <source>
        <dbReference type="ARBA" id="ARBA00022598"/>
    </source>
</evidence>
<dbReference type="GO" id="GO:0005789">
    <property type="term" value="C:endoplasmic reticulum membrane"/>
    <property type="evidence" value="ECO:0007669"/>
    <property type="project" value="TreeGrafter"/>
</dbReference>
<dbReference type="PANTHER" id="PTHR43107">
    <property type="entry name" value="LONG-CHAIN FATTY ACID TRANSPORT PROTEIN"/>
    <property type="match status" value="1"/>
</dbReference>
<dbReference type="GO" id="GO:0005324">
    <property type="term" value="F:long-chain fatty acid transmembrane transporter activity"/>
    <property type="evidence" value="ECO:0007669"/>
    <property type="project" value="TreeGrafter"/>
</dbReference>
<evidence type="ECO:0000313" key="5">
    <source>
        <dbReference type="EMBL" id="BAM18080.1"/>
    </source>
</evidence>
<dbReference type="GO" id="GO:0004467">
    <property type="term" value="F:long-chain fatty acid-CoA ligase activity"/>
    <property type="evidence" value="ECO:0007669"/>
    <property type="project" value="TreeGrafter"/>
</dbReference>
<dbReference type="PANTHER" id="PTHR43107:SF15">
    <property type="entry name" value="FATTY ACID TRANSPORT PROTEIN 3, ISOFORM A"/>
    <property type="match status" value="1"/>
</dbReference>
<organism evidence="5">
    <name type="scientific">Papilio xuthus</name>
    <name type="common">Asian swallowtail butterfly</name>
    <dbReference type="NCBI Taxonomy" id="66420"/>
    <lineage>
        <taxon>Eukaryota</taxon>
        <taxon>Metazoa</taxon>
        <taxon>Ecdysozoa</taxon>
        <taxon>Arthropoda</taxon>
        <taxon>Hexapoda</taxon>
        <taxon>Insecta</taxon>
        <taxon>Pterygota</taxon>
        <taxon>Neoptera</taxon>
        <taxon>Endopterygota</taxon>
        <taxon>Lepidoptera</taxon>
        <taxon>Glossata</taxon>
        <taxon>Ditrysia</taxon>
        <taxon>Papilionoidea</taxon>
        <taxon>Papilionidae</taxon>
        <taxon>Papilioninae</taxon>
        <taxon>Papilio</taxon>
    </lineage>
</organism>
<dbReference type="SUPFAM" id="SSF56801">
    <property type="entry name" value="Acetyl-CoA synthetase-like"/>
    <property type="match status" value="1"/>
</dbReference>
<proteinExistence type="evidence at transcript level"/>
<keyword evidence="3" id="KW-0547">Nucleotide-binding</keyword>
<reference evidence="5" key="1">
    <citation type="journal article" date="2012" name="BMC Biol.">
        <title>Comprehensive microarray-based analysis for stage-specific larval camouflage pattern-associated genes in the swallowtail butterfly, Papilio xuthus.</title>
        <authorList>
            <person name="Futahashi R."/>
            <person name="Shirataki H."/>
            <person name="Narita T."/>
            <person name="Mita K."/>
            <person name="Fujiwara H."/>
        </authorList>
    </citation>
    <scope>NUCLEOTIDE SEQUENCE</scope>
    <source>
        <tissue evidence="5">Epidermis</tissue>
    </source>
</reference>
<dbReference type="GO" id="GO:0005524">
    <property type="term" value="F:ATP binding"/>
    <property type="evidence" value="ECO:0007669"/>
    <property type="project" value="UniProtKB-KW"/>
</dbReference>
<evidence type="ECO:0000256" key="3">
    <source>
        <dbReference type="ARBA" id="ARBA00022741"/>
    </source>
</evidence>